<dbReference type="OrthoDB" id="171759at204441"/>
<dbReference type="AlphaFoldDB" id="A0A418W2H1"/>
<evidence type="ECO:0000313" key="2">
    <source>
        <dbReference type="Proteomes" id="UP000283458"/>
    </source>
</evidence>
<sequence length="59" mass="6660">MPMADDEDGNAQKADINPATIKIDWHASRTEWIDRIEAQLTPLLAASVHQRRMDAFARA</sequence>
<proteinExistence type="predicted"/>
<dbReference type="RefSeq" id="WP_119829820.1">
    <property type="nucleotide sequence ID" value="NZ_QYUL01000001.1"/>
</dbReference>
<accession>A0A418W2H1</accession>
<protein>
    <submittedName>
        <fullName evidence="1">Uncharacterized protein</fullName>
    </submittedName>
</protein>
<name>A0A418W2H1_9PROT</name>
<gene>
    <name evidence="1" type="ORF">D3877_06180</name>
</gene>
<comment type="caution">
    <text evidence="1">The sequence shown here is derived from an EMBL/GenBank/DDBJ whole genome shotgun (WGS) entry which is preliminary data.</text>
</comment>
<dbReference type="Proteomes" id="UP000283458">
    <property type="component" value="Unassembled WGS sequence"/>
</dbReference>
<keyword evidence="2" id="KW-1185">Reference proteome</keyword>
<organism evidence="1 2">
    <name type="scientific">Azospirillum cavernae</name>
    <dbReference type="NCBI Taxonomy" id="2320860"/>
    <lineage>
        <taxon>Bacteria</taxon>
        <taxon>Pseudomonadati</taxon>
        <taxon>Pseudomonadota</taxon>
        <taxon>Alphaproteobacteria</taxon>
        <taxon>Rhodospirillales</taxon>
        <taxon>Azospirillaceae</taxon>
        <taxon>Azospirillum</taxon>
    </lineage>
</organism>
<reference evidence="1 2" key="1">
    <citation type="submission" date="2018-09" db="EMBL/GenBank/DDBJ databases">
        <authorList>
            <person name="Zhu H."/>
        </authorList>
    </citation>
    <scope>NUCLEOTIDE SEQUENCE [LARGE SCALE GENOMIC DNA]</scope>
    <source>
        <strain evidence="1 2">K2W22B-5</strain>
    </source>
</reference>
<evidence type="ECO:0000313" key="1">
    <source>
        <dbReference type="EMBL" id="RJF84179.1"/>
    </source>
</evidence>
<dbReference type="EMBL" id="QYUL01000001">
    <property type="protein sequence ID" value="RJF84179.1"/>
    <property type="molecule type" value="Genomic_DNA"/>
</dbReference>